<dbReference type="AlphaFoldDB" id="V5WIY8"/>
<gene>
    <name evidence="1" type="ORF">L21SP2_2222</name>
</gene>
<organism evidence="1 2">
    <name type="scientific">Salinispira pacifica</name>
    <dbReference type="NCBI Taxonomy" id="1307761"/>
    <lineage>
        <taxon>Bacteria</taxon>
        <taxon>Pseudomonadati</taxon>
        <taxon>Spirochaetota</taxon>
        <taxon>Spirochaetia</taxon>
        <taxon>Spirochaetales</taxon>
        <taxon>Spirochaetaceae</taxon>
        <taxon>Salinispira</taxon>
    </lineage>
</organism>
<keyword evidence="2" id="KW-1185">Reference proteome</keyword>
<evidence type="ECO:0000313" key="2">
    <source>
        <dbReference type="Proteomes" id="UP000018680"/>
    </source>
</evidence>
<dbReference type="STRING" id="1307761.L21SP2_2222"/>
<evidence type="ECO:0000313" key="1">
    <source>
        <dbReference type="EMBL" id="AHC15585.1"/>
    </source>
</evidence>
<proteinExistence type="predicted"/>
<dbReference type="EMBL" id="CP006939">
    <property type="protein sequence ID" value="AHC15585.1"/>
    <property type="molecule type" value="Genomic_DNA"/>
</dbReference>
<dbReference type="eggNOG" id="ENOG5033A1P">
    <property type="taxonomic scope" value="Bacteria"/>
</dbReference>
<accession>V5WIY8</accession>
<dbReference type="KEGG" id="slr:L21SP2_2222"/>
<dbReference type="HOGENOM" id="CLU_775907_0_0_12"/>
<name>V5WIY8_9SPIO</name>
<protein>
    <submittedName>
        <fullName evidence="1">Uncharacterized protein</fullName>
    </submittedName>
</protein>
<reference evidence="1 2" key="1">
    <citation type="journal article" date="2015" name="Stand. Genomic Sci.">
        <title>Complete genome sequence and description of Salinispira pacifica gen. nov., sp. nov., a novel spirochaete isolated form a hypersaline microbial mat.</title>
        <authorList>
            <person name="Ben Hania W."/>
            <person name="Joseph M."/>
            <person name="Schumann P."/>
            <person name="Bunk B."/>
            <person name="Fiebig A."/>
            <person name="Sproer C."/>
            <person name="Klenk H.P."/>
            <person name="Fardeau M.L."/>
            <person name="Spring S."/>
        </authorList>
    </citation>
    <scope>NUCLEOTIDE SEQUENCE [LARGE SCALE GENOMIC DNA]</scope>
    <source>
        <strain evidence="1 2">L21-RPul-D2</strain>
    </source>
</reference>
<dbReference type="Proteomes" id="UP000018680">
    <property type="component" value="Chromosome"/>
</dbReference>
<sequence length="375" mass="40852">MFLMLPGIWISQAAAETGTSVELDLYNGILMNPEPDNIELRYLAGGSGKIRLEARGNRNVRGELSIAADLGLTYTLTIDTAYIRTRLGPLRLTAGKTRISWGEGTVFNAADVIMGSTDLDVDLTSAEFRSETDWLSALYLPLGRFSFIEAIVLPPMPDTQAYQDYMSGLISDPFPPISDTGLGVRSSFTFERFLGIKLETGYFYTGSADSHTGYLSLQGGTGLNWHLSSSLEMTGDSFGSGADAFFQGLTASGGLYSLNDVSSRVSMNVRMEALYNYSGEFIEVENPDPANPPEYGIYGYFDFSLGIDSNLNVYLRSIVSPADGSALVILGNTFNIYQGFTFYTNVSGSFGESNDTYANRRLGGYGLVTGIRYIY</sequence>